<protein>
    <submittedName>
        <fullName evidence="3">CPBP family intramembrane metalloprotease</fullName>
    </submittedName>
</protein>
<name>A0A5C6RNH5_9BACT</name>
<dbReference type="GO" id="GO:0006508">
    <property type="term" value="P:proteolysis"/>
    <property type="evidence" value="ECO:0007669"/>
    <property type="project" value="UniProtKB-KW"/>
</dbReference>
<comment type="caution">
    <text evidence="3">The sequence shown here is derived from an EMBL/GenBank/DDBJ whole genome shotgun (WGS) entry which is preliminary data.</text>
</comment>
<feature type="transmembrane region" description="Helical" evidence="1">
    <location>
        <begin position="161"/>
        <end position="184"/>
    </location>
</feature>
<feature type="transmembrane region" description="Helical" evidence="1">
    <location>
        <begin position="236"/>
        <end position="257"/>
    </location>
</feature>
<keyword evidence="3" id="KW-0645">Protease</keyword>
<keyword evidence="4" id="KW-1185">Reference proteome</keyword>
<gene>
    <name evidence="3" type="ORF">FRY97_09075</name>
</gene>
<proteinExistence type="predicted"/>
<evidence type="ECO:0000313" key="3">
    <source>
        <dbReference type="EMBL" id="TXB63499.1"/>
    </source>
</evidence>
<dbReference type="InterPro" id="IPR003675">
    <property type="entry name" value="Rce1/LyrA-like_dom"/>
</dbReference>
<reference evidence="3 4" key="1">
    <citation type="submission" date="2019-08" db="EMBL/GenBank/DDBJ databases">
        <title>Genome of Phaeodactylibacter luteus.</title>
        <authorList>
            <person name="Bowman J.P."/>
        </authorList>
    </citation>
    <scope>NUCLEOTIDE SEQUENCE [LARGE SCALE GENOMIC DNA]</scope>
    <source>
        <strain evidence="3 4">KCTC 42180</strain>
    </source>
</reference>
<evidence type="ECO:0000259" key="2">
    <source>
        <dbReference type="Pfam" id="PF02517"/>
    </source>
</evidence>
<sequence length="307" mass="33774">MLGNHKEAYNFSPIGSLLLLALLMMLCSGIGSALGWLTARSYGLEIGAVIDTFSDQSPLEERNLLRWINFFSQLFTFTVPAVLLARMLEGQKWLSSLQLHRASRRAIYAAAGLYIFGIFILSQAAFWFNQQLPLPSWADQMEGTALRLTQGLLVMESPAEFLLTLLVVAVLPALGEELVFRGVVQQQLAKAARSPAWGIWLSAAIFSAFHLQFAGFLPRLLLGAGLGYLFLWSRSLWVPIAAHFLINGMQIAGQYIQKNALAEAAVDEVNWPATTLAGLLVAGLSYYLYGQYRKQEPTAGAQPPGHN</sequence>
<keyword evidence="3" id="KW-0482">Metalloprotease</keyword>
<accession>A0A5C6RNH5</accession>
<evidence type="ECO:0000313" key="4">
    <source>
        <dbReference type="Proteomes" id="UP000321580"/>
    </source>
</evidence>
<keyword evidence="3" id="KW-0378">Hydrolase</keyword>
<dbReference type="GO" id="GO:0008237">
    <property type="term" value="F:metallopeptidase activity"/>
    <property type="evidence" value="ECO:0007669"/>
    <property type="project" value="UniProtKB-KW"/>
</dbReference>
<dbReference type="PANTHER" id="PTHR43592">
    <property type="entry name" value="CAAX AMINO TERMINAL PROTEASE"/>
    <property type="match status" value="1"/>
</dbReference>
<evidence type="ECO:0000256" key="1">
    <source>
        <dbReference type="SAM" id="Phobius"/>
    </source>
</evidence>
<dbReference type="PANTHER" id="PTHR43592:SF15">
    <property type="entry name" value="CAAX AMINO TERMINAL PROTEASE FAMILY PROTEIN"/>
    <property type="match status" value="1"/>
</dbReference>
<feature type="transmembrane region" description="Helical" evidence="1">
    <location>
        <begin position="64"/>
        <end position="85"/>
    </location>
</feature>
<feature type="domain" description="CAAX prenyl protease 2/Lysostaphin resistance protein A-like" evidence="2">
    <location>
        <begin position="160"/>
        <end position="249"/>
    </location>
</feature>
<dbReference type="GO" id="GO:0080120">
    <property type="term" value="P:CAAX-box protein maturation"/>
    <property type="evidence" value="ECO:0007669"/>
    <property type="project" value="UniProtKB-ARBA"/>
</dbReference>
<feature type="transmembrane region" description="Helical" evidence="1">
    <location>
        <begin position="196"/>
        <end position="216"/>
    </location>
</feature>
<dbReference type="AlphaFoldDB" id="A0A5C6RNH5"/>
<feature type="transmembrane region" description="Helical" evidence="1">
    <location>
        <begin position="106"/>
        <end position="128"/>
    </location>
</feature>
<keyword evidence="1" id="KW-1133">Transmembrane helix</keyword>
<dbReference type="Proteomes" id="UP000321580">
    <property type="component" value="Unassembled WGS sequence"/>
</dbReference>
<keyword evidence="1" id="KW-0472">Membrane</keyword>
<organism evidence="3 4">
    <name type="scientific">Phaeodactylibacter luteus</name>
    <dbReference type="NCBI Taxonomy" id="1564516"/>
    <lineage>
        <taxon>Bacteria</taxon>
        <taxon>Pseudomonadati</taxon>
        <taxon>Bacteroidota</taxon>
        <taxon>Saprospiria</taxon>
        <taxon>Saprospirales</taxon>
        <taxon>Haliscomenobacteraceae</taxon>
        <taxon>Phaeodactylibacter</taxon>
    </lineage>
</organism>
<keyword evidence="1" id="KW-0812">Transmembrane</keyword>
<dbReference type="OrthoDB" id="1523022at2"/>
<dbReference type="RefSeq" id="WP_147167138.1">
    <property type="nucleotide sequence ID" value="NZ_VOOR01000015.1"/>
</dbReference>
<dbReference type="EMBL" id="VOOR01000015">
    <property type="protein sequence ID" value="TXB63499.1"/>
    <property type="molecule type" value="Genomic_DNA"/>
</dbReference>
<dbReference type="Pfam" id="PF02517">
    <property type="entry name" value="Rce1-like"/>
    <property type="match status" value="1"/>
</dbReference>
<dbReference type="GO" id="GO:0004175">
    <property type="term" value="F:endopeptidase activity"/>
    <property type="evidence" value="ECO:0007669"/>
    <property type="project" value="UniProtKB-ARBA"/>
</dbReference>
<feature type="transmembrane region" description="Helical" evidence="1">
    <location>
        <begin position="269"/>
        <end position="289"/>
    </location>
</feature>